<sequence length="283" mass="32157">MPTYQVQQTWRAKKPKTVVSYDLENPSQPPKNEFAEGCSKSDSILKLEHFLKPCVLCDYKEKEKTMLFEKPLVCACVSFPLKNRERKEAGKYAGKQQWIEYLRRLFLSFFPLNLDGSGKVLKLLCAERNANTKATEYESLNLTVCQRYGFFSVLATIIRESSDKQLVLGIVKALPFINQPDRVAPKASDVSADWLYQHTHIEHKSLKNVPASGLSLSYYDLWQIPLVETDDRILEVEMDFPSHGSQLSLAFLLSKSVVHVHCNSSKVGALKNAHRKVSTSNDQ</sequence>
<reference evidence="1 2" key="1">
    <citation type="journal article" date="2018" name="Sci. Rep.">
        <title>Comparative analysis of the Pocillopora damicornis genome highlights role of immune system in coral evolution.</title>
        <authorList>
            <person name="Cunning R."/>
            <person name="Bay R.A."/>
            <person name="Gillette P."/>
            <person name="Baker A.C."/>
            <person name="Traylor-Knowles N."/>
        </authorList>
    </citation>
    <scope>NUCLEOTIDE SEQUENCE [LARGE SCALE GENOMIC DNA]</scope>
    <source>
        <strain evidence="1">RSMAS</strain>
        <tissue evidence="1">Whole animal</tissue>
    </source>
</reference>
<comment type="caution">
    <text evidence="1">The sequence shown here is derived from an EMBL/GenBank/DDBJ whole genome shotgun (WGS) entry which is preliminary data.</text>
</comment>
<dbReference type="EMBL" id="RCHS01003816">
    <property type="protein sequence ID" value="RMX39444.1"/>
    <property type="molecule type" value="Genomic_DNA"/>
</dbReference>
<dbReference type="Proteomes" id="UP000275408">
    <property type="component" value="Unassembled WGS sequence"/>
</dbReference>
<protein>
    <submittedName>
        <fullName evidence="1">Uncharacterized protein</fullName>
    </submittedName>
</protein>
<proteinExistence type="predicted"/>
<gene>
    <name evidence="1" type="ORF">pdam_00007582</name>
</gene>
<keyword evidence="2" id="KW-1185">Reference proteome</keyword>
<name>A0A3M6TDZ6_POCDA</name>
<evidence type="ECO:0000313" key="2">
    <source>
        <dbReference type="Proteomes" id="UP000275408"/>
    </source>
</evidence>
<evidence type="ECO:0000313" key="1">
    <source>
        <dbReference type="EMBL" id="RMX39444.1"/>
    </source>
</evidence>
<accession>A0A3M6TDZ6</accession>
<organism evidence="1 2">
    <name type="scientific">Pocillopora damicornis</name>
    <name type="common">Cauliflower coral</name>
    <name type="synonym">Millepora damicornis</name>
    <dbReference type="NCBI Taxonomy" id="46731"/>
    <lineage>
        <taxon>Eukaryota</taxon>
        <taxon>Metazoa</taxon>
        <taxon>Cnidaria</taxon>
        <taxon>Anthozoa</taxon>
        <taxon>Hexacorallia</taxon>
        <taxon>Scleractinia</taxon>
        <taxon>Astrocoeniina</taxon>
        <taxon>Pocilloporidae</taxon>
        <taxon>Pocillopora</taxon>
    </lineage>
</organism>
<dbReference type="AlphaFoldDB" id="A0A3M6TDZ6"/>